<protein>
    <submittedName>
        <fullName evidence="2">DUF4097 family beta strand repeat-containing protein</fullName>
    </submittedName>
</protein>
<keyword evidence="3" id="KW-1185">Reference proteome</keyword>
<sequence>MRTLIFLLTFFAFPAAAQTRLQVVTKTVEKELAYSSGQRVNLTAQKADITIKGWAKATVLVRIKLMARHPERDVAERELDYLKYDIELRNNVIDISNRFTIPQRAGSVKGNLKAVYEIWLPTRSLLTVNNTFGDVNLSDLAGETVVKLEFGKLSINNLSGKTTITSEYGDIEASELAGTFAIKAEKAETVLRELGGNGRIQSRYGKVSIYPLTSLTVLNVQAARTEVSLFPRRMEDFQYEIETTYSTVQVPEGYGEHLGQFINKRRFDYQPPGHKPAISVTNSYSPVIVQPAVNGVTSAK</sequence>
<proteinExistence type="predicted"/>
<organism evidence="2 3">
    <name type="scientific">Larkinella insperata</name>
    <dbReference type="NCBI Taxonomy" id="332158"/>
    <lineage>
        <taxon>Bacteria</taxon>
        <taxon>Pseudomonadati</taxon>
        <taxon>Bacteroidota</taxon>
        <taxon>Cytophagia</taxon>
        <taxon>Cytophagales</taxon>
        <taxon>Spirosomataceae</taxon>
        <taxon>Larkinella</taxon>
    </lineage>
</organism>
<gene>
    <name evidence="2" type="ORF">ACFQ4C_27015</name>
</gene>
<reference evidence="3" key="1">
    <citation type="journal article" date="2019" name="Int. J. Syst. Evol. Microbiol.">
        <title>The Global Catalogue of Microorganisms (GCM) 10K type strain sequencing project: providing services to taxonomists for standard genome sequencing and annotation.</title>
        <authorList>
            <consortium name="The Broad Institute Genomics Platform"/>
            <consortium name="The Broad Institute Genome Sequencing Center for Infectious Disease"/>
            <person name="Wu L."/>
            <person name="Ma J."/>
        </authorList>
    </citation>
    <scope>NUCLEOTIDE SEQUENCE [LARGE SCALE GENOMIC DNA]</scope>
    <source>
        <strain evidence="3">CCUG 55608</strain>
    </source>
</reference>
<feature type="signal peptide" evidence="1">
    <location>
        <begin position="1"/>
        <end position="17"/>
    </location>
</feature>
<evidence type="ECO:0000313" key="3">
    <source>
        <dbReference type="Proteomes" id="UP001597116"/>
    </source>
</evidence>
<dbReference type="RefSeq" id="WP_265993876.1">
    <property type="nucleotide sequence ID" value="NZ_CP110973.1"/>
</dbReference>
<name>A0ABW3QH42_9BACT</name>
<dbReference type="EMBL" id="JBHTLP010000023">
    <property type="protein sequence ID" value="MFD1144810.1"/>
    <property type="molecule type" value="Genomic_DNA"/>
</dbReference>
<accession>A0ABW3QH42</accession>
<evidence type="ECO:0000256" key="1">
    <source>
        <dbReference type="SAM" id="SignalP"/>
    </source>
</evidence>
<evidence type="ECO:0000313" key="2">
    <source>
        <dbReference type="EMBL" id="MFD1144810.1"/>
    </source>
</evidence>
<keyword evidence="1" id="KW-0732">Signal</keyword>
<dbReference type="Proteomes" id="UP001597116">
    <property type="component" value="Unassembled WGS sequence"/>
</dbReference>
<feature type="chain" id="PRO_5045458010" evidence="1">
    <location>
        <begin position="18"/>
        <end position="300"/>
    </location>
</feature>
<comment type="caution">
    <text evidence="2">The sequence shown here is derived from an EMBL/GenBank/DDBJ whole genome shotgun (WGS) entry which is preliminary data.</text>
</comment>